<dbReference type="InterPro" id="IPR020846">
    <property type="entry name" value="MFS_dom"/>
</dbReference>
<name>A0A4V6WEE7_9BACL</name>
<evidence type="ECO:0000256" key="6">
    <source>
        <dbReference type="SAM" id="Phobius"/>
    </source>
</evidence>
<comment type="caution">
    <text evidence="8">The sequence shown here is derived from an EMBL/GenBank/DDBJ whole genome shotgun (WGS) entry which is preliminary data.</text>
</comment>
<evidence type="ECO:0000256" key="1">
    <source>
        <dbReference type="ARBA" id="ARBA00004651"/>
    </source>
</evidence>
<evidence type="ECO:0000313" key="9">
    <source>
        <dbReference type="Proteomes" id="UP000309673"/>
    </source>
</evidence>
<feature type="transmembrane region" description="Helical" evidence="6">
    <location>
        <begin position="252"/>
        <end position="271"/>
    </location>
</feature>
<evidence type="ECO:0000256" key="4">
    <source>
        <dbReference type="ARBA" id="ARBA00022989"/>
    </source>
</evidence>
<dbReference type="InterPro" id="IPR050495">
    <property type="entry name" value="ATG22/LtaA_families"/>
</dbReference>
<evidence type="ECO:0000256" key="5">
    <source>
        <dbReference type="ARBA" id="ARBA00023136"/>
    </source>
</evidence>
<feature type="transmembrane region" description="Helical" evidence="6">
    <location>
        <begin position="61"/>
        <end position="79"/>
    </location>
</feature>
<dbReference type="Pfam" id="PF11700">
    <property type="entry name" value="ATG22"/>
    <property type="match status" value="1"/>
</dbReference>
<feature type="transmembrane region" description="Helical" evidence="6">
    <location>
        <begin position="115"/>
        <end position="135"/>
    </location>
</feature>
<evidence type="ECO:0000259" key="7">
    <source>
        <dbReference type="PROSITE" id="PS50850"/>
    </source>
</evidence>
<dbReference type="RefSeq" id="WP_136779199.1">
    <property type="nucleotide sequence ID" value="NZ_SUPK01000009.1"/>
</dbReference>
<dbReference type="EMBL" id="SUPK01000009">
    <property type="protein sequence ID" value="TJY39759.1"/>
    <property type="molecule type" value="Genomic_DNA"/>
</dbReference>
<feature type="transmembrane region" description="Helical" evidence="6">
    <location>
        <begin position="370"/>
        <end position="395"/>
    </location>
</feature>
<proteinExistence type="predicted"/>
<dbReference type="GO" id="GO:0022857">
    <property type="term" value="F:transmembrane transporter activity"/>
    <property type="evidence" value="ECO:0007669"/>
    <property type="project" value="InterPro"/>
</dbReference>
<feature type="transmembrane region" description="Helical" evidence="6">
    <location>
        <begin position="401"/>
        <end position="421"/>
    </location>
</feature>
<feature type="transmembrane region" description="Helical" evidence="6">
    <location>
        <begin position="91"/>
        <end position="109"/>
    </location>
</feature>
<dbReference type="SUPFAM" id="SSF103473">
    <property type="entry name" value="MFS general substrate transporter"/>
    <property type="match status" value="1"/>
</dbReference>
<gene>
    <name evidence="8" type="ORF">E5161_17585</name>
</gene>
<sequence length="435" mass="47336">MVSVRQRRLAEGAIGLQDDRKQVRAWVMYDWANSAFATTIMAAVMPIYFVKAIGGTDADWGFTQTAAALVIALLSPLLGAMADRAGNKKSYLRIFTFIGAAASVCMALPGKGDVLFVSLLVVVGMIGFGGAGNFYDALLNDVASPANRERVSARGFAMGYLGGGLLLAVNLLMILKPTWFGLPAEGSAPSQISFVMVGIWWLLFSIPIFRHVRERPVAEAARRRNQVAEGVKRLAQTLREISHYPELLKYMIAYWFLFDGINTVIVMAASYGTTIGIESTHLITALLITQFIGFPATVAFGALASRVGGKRMLYGSLMMYLIIVVLGFFMKNALHFYILAALVGLVQGGSQATARAIYSRLIPPDRTAEFNGFLTFTSRLISFMGPLMFALVKVFTDSSRYAILAVAFFFVVAMAVLTFVNTAKGEREAIRPFAG</sequence>
<feature type="transmembrane region" description="Helical" evidence="6">
    <location>
        <begin position="31"/>
        <end position="49"/>
    </location>
</feature>
<keyword evidence="3 6" id="KW-0812">Transmembrane</keyword>
<dbReference type="PROSITE" id="PS50850">
    <property type="entry name" value="MFS"/>
    <property type="match status" value="1"/>
</dbReference>
<protein>
    <submittedName>
        <fullName evidence="8">MFS transporter</fullName>
    </submittedName>
</protein>
<dbReference type="Gene3D" id="1.20.1250.20">
    <property type="entry name" value="MFS general substrate transporter like domains"/>
    <property type="match status" value="1"/>
</dbReference>
<keyword evidence="5 6" id="KW-0472">Membrane</keyword>
<feature type="domain" description="Major facilitator superfamily (MFS) profile" evidence="7">
    <location>
        <begin position="1"/>
        <end position="424"/>
    </location>
</feature>
<reference evidence="8 9" key="1">
    <citation type="submission" date="2019-04" db="EMBL/GenBank/DDBJ databases">
        <title>Cohnella sp. nov., isolated from soil.</title>
        <authorList>
            <person name="Kim W."/>
        </authorList>
    </citation>
    <scope>NUCLEOTIDE SEQUENCE [LARGE SCALE GENOMIC DNA]</scope>
    <source>
        <strain evidence="8 9">CAU 1483</strain>
    </source>
</reference>
<dbReference type="PANTHER" id="PTHR23519">
    <property type="entry name" value="AUTOPHAGY-RELATED PROTEIN 22"/>
    <property type="match status" value="1"/>
</dbReference>
<evidence type="ECO:0000313" key="8">
    <source>
        <dbReference type="EMBL" id="TJY39759.1"/>
    </source>
</evidence>
<accession>A0A4V6WEE7</accession>
<dbReference type="OrthoDB" id="9768783at2"/>
<feature type="transmembrane region" description="Helical" evidence="6">
    <location>
        <begin position="312"/>
        <end position="330"/>
    </location>
</feature>
<evidence type="ECO:0000256" key="3">
    <source>
        <dbReference type="ARBA" id="ARBA00022692"/>
    </source>
</evidence>
<feature type="transmembrane region" description="Helical" evidence="6">
    <location>
        <begin position="191"/>
        <end position="209"/>
    </location>
</feature>
<feature type="transmembrane region" description="Helical" evidence="6">
    <location>
        <begin position="336"/>
        <end position="358"/>
    </location>
</feature>
<feature type="transmembrane region" description="Helical" evidence="6">
    <location>
        <begin position="283"/>
        <end position="305"/>
    </location>
</feature>
<evidence type="ECO:0000256" key="2">
    <source>
        <dbReference type="ARBA" id="ARBA00022448"/>
    </source>
</evidence>
<comment type="subcellular location">
    <subcellularLocation>
        <location evidence="1">Cell membrane</location>
        <topology evidence="1">Multi-pass membrane protein</topology>
    </subcellularLocation>
</comment>
<dbReference type="InterPro" id="IPR036259">
    <property type="entry name" value="MFS_trans_sf"/>
</dbReference>
<feature type="transmembrane region" description="Helical" evidence="6">
    <location>
        <begin position="156"/>
        <end position="179"/>
    </location>
</feature>
<dbReference type="GO" id="GO:0005886">
    <property type="term" value="C:plasma membrane"/>
    <property type="evidence" value="ECO:0007669"/>
    <property type="project" value="UniProtKB-SubCell"/>
</dbReference>
<dbReference type="InterPro" id="IPR024671">
    <property type="entry name" value="Atg22-like"/>
</dbReference>
<dbReference type="Proteomes" id="UP000309673">
    <property type="component" value="Unassembled WGS sequence"/>
</dbReference>
<keyword evidence="4 6" id="KW-1133">Transmembrane helix</keyword>
<dbReference type="AlphaFoldDB" id="A0A4V6WEE7"/>
<dbReference type="PANTHER" id="PTHR23519:SF1">
    <property type="entry name" value="AUTOPHAGY-RELATED PROTEIN 22"/>
    <property type="match status" value="1"/>
</dbReference>
<keyword evidence="9" id="KW-1185">Reference proteome</keyword>
<organism evidence="8 9">
    <name type="scientific">Cohnella pontilimi</name>
    <dbReference type="NCBI Taxonomy" id="2564100"/>
    <lineage>
        <taxon>Bacteria</taxon>
        <taxon>Bacillati</taxon>
        <taxon>Bacillota</taxon>
        <taxon>Bacilli</taxon>
        <taxon>Bacillales</taxon>
        <taxon>Paenibacillaceae</taxon>
        <taxon>Cohnella</taxon>
    </lineage>
</organism>
<keyword evidence="2" id="KW-0813">Transport</keyword>